<dbReference type="PANTHER" id="PTHR43317">
    <property type="entry name" value="THERMOSPERMINE SYNTHASE ACAULIS5"/>
    <property type="match status" value="1"/>
</dbReference>
<gene>
    <name evidence="2" type="ORF">G0Q06_13520</name>
</gene>
<evidence type="ECO:0000313" key="2">
    <source>
        <dbReference type="EMBL" id="NDV63479.1"/>
    </source>
</evidence>
<keyword evidence="3" id="KW-1185">Reference proteome</keyword>
<dbReference type="EMBL" id="JAAGNX010000003">
    <property type="protein sequence ID" value="NDV63479.1"/>
    <property type="molecule type" value="Genomic_DNA"/>
</dbReference>
<dbReference type="Pfam" id="PF01564">
    <property type="entry name" value="Spermine_synth"/>
    <property type="match status" value="1"/>
</dbReference>
<protein>
    <submittedName>
        <fullName evidence="2">Spermine synthase</fullName>
    </submittedName>
</protein>
<accession>A0A6B2M5P6</accession>
<dbReference type="Gene3D" id="3.40.50.150">
    <property type="entry name" value="Vaccinia Virus protein VP39"/>
    <property type="match status" value="1"/>
</dbReference>
<organism evidence="2 3">
    <name type="scientific">Oceanipulchritudo coccoides</name>
    <dbReference type="NCBI Taxonomy" id="2706888"/>
    <lineage>
        <taxon>Bacteria</taxon>
        <taxon>Pseudomonadati</taxon>
        <taxon>Verrucomicrobiota</taxon>
        <taxon>Opitutia</taxon>
        <taxon>Puniceicoccales</taxon>
        <taxon>Oceanipulchritudinaceae</taxon>
        <taxon>Oceanipulchritudo</taxon>
    </lineage>
</organism>
<dbReference type="RefSeq" id="WP_163967059.1">
    <property type="nucleotide sequence ID" value="NZ_JAAGNX010000003.1"/>
</dbReference>
<keyword evidence="1" id="KW-0620">Polyamine biosynthesis</keyword>
<dbReference type="PANTHER" id="PTHR43317:SF3">
    <property type="entry name" value="BLR2883 PROTEIN"/>
    <property type="match status" value="1"/>
</dbReference>
<dbReference type="Proteomes" id="UP000478417">
    <property type="component" value="Unassembled WGS sequence"/>
</dbReference>
<evidence type="ECO:0000313" key="3">
    <source>
        <dbReference type="Proteomes" id="UP000478417"/>
    </source>
</evidence>
<dbReference type="InterPro" id="IPR029063">
    <property type="entry name" value="SAM-dependent_MTases_sf"/>
</dbReference>
<sequence length="224" mass="24279">MKPRIKLAAATTPDGGTLALYEHDGAWSMSLNGQELMHSRATASETLMGELGVEHLDKDGAPRILIGGLGLGFTLQSVLRSVSSKAIIEVVELFPDVVSWNREFLKDLNGSLLEDPRVEVRTEDVGGVIRSANPGTYDVILLDVDNGPVAMVVKANASLYSPSGTHSIRRALKRKGRAVLWSASQDKAFEERLTRQEFSVQAVPAKVHAGAKRPAYTLYIADRA</sequence>
<evidence type="ECO:0000256" key="1">
    <source>
        <dbReference type="ARBA" id="ARBA00023115"/>
    </source>
</evidence>
<comment type="caution">
    <text evidence="2">The sequence shown here is derived from an EMBL/GenBank/DDBJ whole genome shotgun (WGS) entry which is preliminary data.</text>
</comment>
<name>A0A6B2M5P6_9BACT</name>
<reference evidence="2 3" key="1">
    <citation type="submission" date="2020-02" db="EMBL/GenBank/DDBJ databases">
        <title>Albibacoteraceae fam. nov., the first described family within the subdivision 4 Verrucomicrobia.</title>
        <authorList>
            <person name="Xi F."/>
        </authorList>
    </citation>
    <scope>NUCLEOTIDE SEQUENCE [LARGE SCALE GENOMIC DNA]</scope>
    <source>
        <strain evidence="2 3">CK1056</strain>
    </source>
</reference>
<proteinExistence type="predicted"/>
<dbReference type="GO" id="GO:0006596">
    <property type="term" value="P:polyamine biosynthetic process"/>
    <property type="evidence" value="ECO:0007669"/>
    <property type="project" value="UniProtKB-KW"/>
</dbReference>
<dbReference type="AlphaFoldDB" id="A0A6B2M5P6"/>
<dbReference type="SUPFAM" id="SSF53335">
    <property type="entry name" value="S-adenosyl-L-methionine-dependent methyltransferases"/>
    <property type="match status" value="1"/>
</dbReference>